<dbReference type="Gene3D" id="3.30.60.190">
    <property type="match status" value="1"/>
</dbReference>
<sequence>MAGSLHAAGGSTEPSPLDPPSRMICHVCQKQFSQYTCPRCNSRYCSLQCYKSHSVRCTESFMRENVVEELRHVQPDDETKRKMMDILKRLHSEEEEEDLMDEDDDESLSEESIHKILSGDNVSLNDLSSEEKKRFHRALASGELSKMIKPWDPWWLNTCARKIHLGHGGNQLVQTLGEELEDGEESSSSNEVPLGPEAPLPPIRKLISTEPSPLLTVHLVDILYSYCFTLRLYNGDWRSDPIGSSMVILSISSVLGHGGQPESVLEALSSCLEQTCSPAYRHVGGLRFGMALVDDTLSILSLGTTALICLLSDLQRLVQGAEKELRSEKGRIPRKGEIKSKLKLAQRKVYFMMCWAHEQPMEIWFSLADLVTVEKGIASVHHESKKPVNSSSNVLIEEIQ</sequence>
<keyword evidence="5" id="KW-1185">Reference proteome</keyword>
<dbReference type="Pfam" id="PF04925">
    <property type="entry name" value="SHQ1"/>
    <property type="match status" value="1"/>
</dbReference>
<dbReference type="Pfam" id="PF04438">
    <property type="entry name" value="zf-HIT"/>
    <property type="match status" value="1"/>
</dbReference>
<proteinExistence type="predicted"/>
<evidence type="ECO:0000256" key="1">
    <source>
        <dbReference type="PROSITE-ProRule" id="PRU00453"/>
    </source>
</evidence>
<dbReference type="PROSITE" id="PS51083">
    <property type="entry name" value="ZF_HIT"/>
    <property type="match status" value="1"/>
</dbReference>
<dbReference type="PANTHER" id="PTHR15555:SF0">
    <property type="entry name" value="ZINC FINGER HIT DOMAIN-CONTAINING PROTEIN 2"/>
    <property type="match status" value="1"/>
</dbReference>
<organism evidence="4 5">
    <name type="scientific">Trapa incisa</name>
    <dbReference type="NCBI Taxonomy" id="236973"/>
    <lineage>
        <taxon>Eukaryota</taxon>
        <taxon>Viridiplantae</taxon>
        <taxon>Streptophyta</taxon>
        <taxon>Embryophyta</taxon>
        <taxon>Tracheophyta</taxon>
        <taxon>Spermatophyta</taxon>
        <taxon>Magnoliopsida</taxon>
        <taxon>eudicotyledons</taxon>
        <taxon>Gunneridae</taxon>
        <taxon>Pentapetalae</taxon>
        <taxon>rosids</taxon>
        <taxon>malvids</taxon>
        <taxon>Myrtales</taxon>
        <taxon>Lythraceae</taxon>
        <taxon>Trapa</taxon>
    </lineage>
</organism>
<accession>A0AAN7KWQ0</accession>
<keyword evidence="1" id="KW-0863">Zinc-finger</keyword>
<dbReference type="SUPFAM" id="SSF144232">
    <property type="entry name" value="HIT/MYND zinc finger-like"/>
    <property type="match status" value="1"/>
</dbReference>
<name>A0AAN7KWQ0_9MYRT</name>
<evidence type="ECO:0000259" key="3">
    <source>
        <dbReference type="PROSITE" id="PS51083"/>
    </source>
</evidence>
<evidence type="ECO:0000313" key="5">
    <source>
        <dbReference type="Proteomes" id="UP001345219"/>
    </source>
</evidence>
<evidence type="ECO:0000313" key="4">
    <source>
        <dbReference type="EMBL" id="KAK4770706.1"/>
    </source>
</evidence>
<feature type="region of interest" description="Disordered" evidence="2">
    <location>
        <begin position="1"/>
        <end position="20"/>
    </location>
</feature>
<dbReference type="AlphaFoldDB" id="A0AAN7KWQ0"/>
<dbReference type="InterPro" id="IPR039646">
    <property type="entry name" value="ZNHIT2"/>
</dbReference>
<dbReference type="EMBL" id="JAXIOK010000005">
    <property type="protein sequence ID" value="KAK4770706.1"/>
    <property type="molecule type" value="Genomic_DNA"/>
</dbReference>
<evidence type="ECO:0000256" key="2">
    <source>
        <dbReference type="SAM" id="MobiDB-lite"/>
    </source>
</evidence>
<dbReference type="InterPro" id="IPR007009">
    <property type="entry name" value="Shq1_C"/>
</dbReference>
<dbReference type="PANTHER" id="PTHR15555">
    <property type="entry name" value="ZINC FINGER HIT DOMAIN CONTAINING PROTEIN 2 PROTEIN FON -RELATED"/>
    <property type="match status" value="1"/>
</dbReference>
<dbReference type="InterPro" id="IPR007529">
    <property type="entry name" value="Znf_HIT"/>
</dbReference>
<keyword evidence="1" id="KW-0862">Zinc</keyword>
<protein>
    <recommendedName>
        <fullName evidence="3">HIT-type domain-containing protein</fullName>
    </recommendedName>
</protein>
<keyword evidence="1" id="KW-0479">Metal-binding</keyword>
<comment type="caution">
    <text evidence="4">The sequence shown here is derived from an EMBL/GenBank/DDBJ whole genome shotgun (WGS) entry which is preliminary data.</text>
</comment>
<gene>
    <name evidence="4" type="ORF">SAY87_031238</name>
</gene>
<dbReference type="GO" id="GO:0008270">
    <property type="term" value="F:zinc ion binding"/>
    <property type="evidence" value="ECO:0007669"/>
    <property type="project" value="UniProtKB-UniRule"/>
</dbReference>
<reference evidence="4 5" key="1">
    <citation type="journal article" date="2023" name="Hortic Res">
        <title>Pangenome of water caltrop reveals structural variations and asymmetric subgenome divergence after allopolyploidization.</title>
        <authorList>
            <person name="Zhang X."/>
            <person name="Chen Y."/>
            <person name="Wang L."/>
            <person name="Yuan Y."/>
            <person name="Fang M."/>
            <person name="Shi L."/>
            <person name="Lu R."/>
            <person name="Comes H.P."/>
            <person name="Ma Y."/>
            <person name="Chen Y."/>
            <person name="Huang G."/>
            <person name="Zhou Y."/>
            <person name="Zheng Z."/>
            <person name="Qiu Y."/>
        </authorList>
    </citation>
    <scope>NUCLEOTIDE SEQUENCE [LARGE SCALE GENOMIC DNA]</scope>
    <source>
        <tissue evidence="4">Roots</tissue>
    </source>
</reference>
<dbReference type="Proteomes" id="UP001345219">
    <property type="component" value="Chromosome 24"/>
</dbReference>
<feature type="domain" description="HIT-type" evidence="3">
    <location>
        <begin position="25"/>
        <end position="57"/>
    </location>
</feature>
<dbReference type="CDD" id="cd23024">
    <property type="entry name" value="zf-HIT_ZNHIT2-3"/>
    <property type="match status" value="1"/>
</dbReference>